<dbReference type="PANTHER" id="PTHR12415:SF0">
    <property type="entry name" value="TYROSYL-DNA PHOSPHODIESTERASE 1"/>
    <property type="match status" value="1"/>
</dbReference>
<keyword evidence="7" id="KW-0234">DNA repair</keyword>
<feature type="active site" description="Proton donor/acceptor" evidence="9">
    <location>
        <position position="357"/>
    </location>
</feature>
<dbReference type="EMBL" id="MCFH01000001">
    <property type="protein sequence ID" value="ORX60777.1"/>
    <property type="molecule type" value="Genomic_DNA"/>
</dbReference>
<keyword evidence="8" id="KW-0539">Nucleus</keyword>
<dbReference type="SUPFAM" id="SSF56024">
    <property type="entry name" value="Phospholipase D/nuclease"/>
    <property type="match status" value="2"/>
</dbReference>
<feature type="binding site" evidence="10">
    <location>
        <position position="129"/>
    </location>
    <ligand>
        <name>substrate</name>
    </ligand>
</feature>
<dbReference type="GO" id="GO:0017005">
    <property type="term" value="F:3'-tyrosyl-DNA phosphodiesterase activity"/>
    <property type="evidence" value="ECO:0007669"/>
    <property type="project" value="TreeGrafter"/>
</dbReference>
<dbReference type="GO" id="GO:0006281">
    <property type="term" value="P:DNA repair"/>
    <property type="evidence" value="ECO:0007669"/>
    <property type="project" value="UniProtKB-KW"/>
</dbReference>
<dbReference type="AlphaFoldDB" id="A0A1Y1VMX8"/>
<dbReference type="Proteomes" id="UP000193719">
    <property type="component" value="Unassembled WGS sequence"/>
</dbReference>
<dbReference type="GO" id="GO:0005634">
    <property type="term" value="C:nucleus"/>
    <property type="evidence" value="ECO:0007669"/>
    <property type="project" value="UniProtKB-SubCell"/>
</dbReference>
<keyword evidence="3" id="KW-0540">Nuclease</keyword>
<evidence type="ECO:0000256" key="2">
    <source>
        <dbReference type="ARBA" id="ARBA00010205"/>
    </source>
</evidence>
<evidence type="ECO:0000256" key="8">
    <source>
        <dbReference type="ARBA" id="ARBA00023242"/>
    </source>
</evidence>
<keyword evidence="5" id="KW-0378">Hydrolase</keyword>
<evidence type="ECO:0000313" key="13">
    <source>
        <dbReference type="Proteomes" id="UP000193719"/>
    </source>
</evidence>
<evidence type="ECO:0000256" key="3">
    <source>
        <dbReference type="ARBA" id="ARBA00022722"/>
    </source>
</evidence>
<protein>
    <submittedName>
        <fullName evidence="12">Tyrosyl-DNA phosphodiesterase</fullName>
    </submittedName>
</protein>
<feature type="binding site" evidence="10">
    <location>
        <position position="359"/>
    </location>
    <ligand>
        <name>substrate</name>
    </ligand>
</feature>
<keyword evidence="13" id="KW-1185">Reference proteome</keyword>
<evidence type="ECO:0000256" key="7">
    <source>
        <dbReference type="ARBA" id="ARBA00023204"/>
    </source>
</evidence>
<keyword evidence="6" id="KW-0269">Exonuclease</keyword>
<dbReference type="GO" id="GO:0003697">
    <property type="term" value="F:single-stranded DNA binding"/>
    <property type="evidence" value="ECO:0007669"/>
    <property type="project" value="TreeGrafter"/>
</dbReference>
<comment type="similarity">
    <text evidence="2">Belongs to the tyrosyl-DNA phosphodiesterase family.</text>
</comment>
<reference evidence="12 13" key="1">
    <citation type="submission" date="2016-08" db="EMBL/GenBank/DDBJ databases">
        <title>Genomes of anaerobic fungi encode conserved fungal cellulosomes for biomass hydrolysis.</title>
        <authorList>
            <consortium name="DOE Joint Genome Institute"/>
            <person name="Haitjema C.H."/>
            <person name="Gilmore S.P."/>
            <person name="Henske J.K."/>
            <person name="Solomon K.V."/>
            <person name="De Groot R."/>
            <person name="Kuo A."/>
            <person name="Mondo S.J."/>
            <person name="Salamov A.A."/>
            <person name="Labutti K."/>
            <person name="Zhao Z."/>
            <person name="Chiniquy J."/>
            <person name="Barry K."/>
            <person name="Brewer H.M."/>
            <person name="Purvine S.O."/>
            <person name="Wright A.T."/>
            <person name="Boxma B."/>
            <person name="Van Alen T."/>
            <person name="Hackstein J.H."/>
            <person name="Baker S.E."/>
            <person name="Grigoriev I.V."/>
            <person name="O'Malley M.A."/>
        </authorList>
    </citation>
    <scope>NUCLEOTIDE SEQUENCE [LARGE SCALE GENOMIC DNA]</scope>
    <source>
        <strain evidence="13">finn</strain>
    </source>
</reference>
<dbReference type="PANTHER" id="PTHR12415">
    <property type="entry name" value="TYROSYL-DNA PHOSPHODIESTERASE 1"/>
    <property type="match status" value="1"/>
</dbReference>
<evidence type="ECO:0000256" key="11">
    <source>
        <dbReference type="PIRSR" id="PIRSR610347-3"/>
    </source>
</evidence>
<dbReference type="GO" id="GO:0003690">
    <property type="term" value="F:double-stranded DNA binding"/>
    <property type="evidence" value="ECO:0007669"/>
    <property type="project" value="TreeGrafter"/>
</dbReference>
<evidence type="ECO:0000256" key="10">
    <source>
        <dbReference type="PIRSR" id="PIRSR610347-2"/>
    </source>
</evidence>
<reference evidence="12 13" key="2">
    <citation type="submission" date="2016-08" db="EMBL/GenBank/DDBJ databases">
        <title>Pervasive Adenine N6-methylation of Active Genes in Fungi.</title>
        <authorList>
            <consortium name="DOE Joint Genome Institute"/>
            <person name="Mondo S.J."/>
            <person name="Dannebaum R.O."/>
            <person name="Kuo R.C."/>
            <person name="Labutti K."/>
            <person name="Haridas S."/>
            <person name="Kuo A."/>
            <person name="Salamov A."/>
            <person name="Ahrendt S.R."/>
            <person name="Lipzen A."/>
            <person name="Sullivan W."/>
            <person name="Andreopoulos W.B."/>
            <person name="Clum A."/>
            <person name="Lindquist E."/>
            <person name="Daum C."/>
            <person name="Ramamoorthy G.K."/>
            <person name="Gryganskyi A."/>
            <person name="Culley D."/>
            <person name="Magnuson J.K."/>
            <person name="James T.Y."/>
            <person name="O'Malley M.A."/>
            <person name="Stajich J.E."/>
            <person name="Spatafora J.W."/>
            <person name="Visel A."/>
            <person name="Grigoriev I.V."/>
        </authorList>
    </citation>
    <scope>NUCLEOTIDE SEQUENCE [LARGE SCALE GENOMIC DNA]</scope>
    <source>
        <strain evidence="13">finn</strain>
    </source>
</reference>
<evidence type="ECO:0000256" key="9">
    <source>
        <dbReference type="PIRSR" id="PIRSR610347-1"/>
    </source>
</evidence>
<dbReference type="Pfam" id="PF06087">
    <property type="entry name" value="Tyr-DNA_phospho"/>
    <property type="match status" value="1"/>
</dbReference>
<dbReference type="GO" id="GO:0004527">
    <property type="term" value="F:exonuclease activity"/>
    <property type="evidence" value="ECO:0007669"/>
    <property type="project" value="UniProtKB-KW"/>
</dbReference>
<dbReference type="Gene3D" id="3.30.870.10">
    <property type="entry name" value="Endonuclease Chain A"/>
    <property type="match status" value="2"/>
</dbReference>
<evidence type="ECO:0000256" key="1">
    <source>
        <dbReference type="ARBA" id="ARBA00004123"/>
    </source>
</evidence>
<evidence type="ECO:0000256" key="6">
    <source>
        <dbReference type="ARBA" id="ARBA00022839"/>
    </source>
</evidence>
<evidence type="ECO:0000313" key="12">
    <source>
        <dbReference type="EMBL" id="ORX60777.1"/>
    </source>
</evidence>
<accession>A0A1Y1VMX8</accession>
<gene>
    <name evidence="12" type="ORF">BCR36DRAFT_407782</name>
</gene>
<dbReference type="STRING" id="1754191.A0A1Y1VMX8"/>
<comment type="caution">
    <text evidence="12">The sequence shown here is derived from an EMBL/GenBank/DDBJ whole genome shotgun (WGS) entry which is preliminary data.</text>
</comment>
<comment type="subcellular location">
    <subcellularLocation>
        <location evidence="1">Nucleus</location>
    </subcellularLocation>
</comment>
<organism evidence="12 13">
    <name type="scientific">Piromyces finnis</name>
    <dbReference type="NCBI Taxonomy" id="1754191"/>
    <lineage>
        <taxon>Eukaryota</taxon>
        <taxon>Fungi</taxon>
        <taxon>Fungi incertae sedis</taxon>
        <taxon>Chytridiomycota</taxon>
        <taxon>Chytridiomycota incertae sedis</taxon>
        <taxon>Neocallimastigomycetes</taxon>
        <taxon>Neocallimastigales</taxon>
        <taxon>Neocallimastigaceae</taxon>
        <taxon>Piromyces</taxon>
    </lineage>
</organism>
<dbReference type="InterPro" id="IPR010347">
    <property type="entry name" value="Tdp1"/>
</dbReference>
<name>A0A1Y1VMX8_9FUNG</name>
<dbReference type="OrthoDB" id="47785at2759"/>
<feature type="site" description="Interaction with DNA" evidence="11">
    <location>
        <position position="380"/>
    </location>
</feature>
<evidence type="ECO:0000256" key="4">
    <source>
        <dbReference type="ARBA" id="ARBA00022763"/>
    </source>
</evidence>
<proteinExistence type="inferred from homology"/>
<sequence>MNVLGKRSYKEDDSFEKKGYKKSKKELININSRINLTSVINLKESYNENTVTLSSLLSQKKSTNIIQFNFLLDLDWFMSQVPLHSRNDAKILFIHGMRDMTIPESSKLYPNTRFLTPYIPLPYGSHHTKAMILFYDDDTMQVIIHTANLISNDWEYKTQAVWTSPFLKKKTEDYIKSGKECEFEKKLCEYIKFYNIPVLNKLAERVSMFNFEDCNAILIASVPGIHKGAEMDKWGHLLLKQVLSKKFKIDKSENKEKKESYIISQMSSIGSLGKDDRWLDKEFCQSLRYMISDVDNTTKLKLVYPTVDNVRNSSEGWDGGNCLPFSNSNWEKQSSYMGKILHKWKADNSGRSRSMPHIKTYTRIDDDEVSWFLLTSSNLSKAAWGTLQKQGKQLMIRNYELGVLILPEIFDKGESQQVKLVNYYGKDKNKASPGVKNIEIPIPFDFPLSPYHDKNETINTDSNTSTPWTWDIPRNEMDLFGNKYSP</sequence>
<evidence type="ECO:0000256" key="5">
    <source>
        <dbReference type="ARBA" id="ARBA00022801"/>
    </source>
</evidence>
<feature type="active site" description="Nucleophile" evidence="9">
    <location>
        <position position="127"/>
    </location>
</feature>
<keyword evidence="4" id="KW-0227">DNA damage</keyword>